<reference evidence="2" key="1">
    <citation type="submission" date="2023-06" db="EMBL/GenBank/DDBJ databases">
        <title>Survivors Of The Sea: Transcriptome response of Skeletonema marinoi to long-term dormancy.</title>
        <authorList>
            <person name="Pinder M.I.M."/>
            <person name="Kourtchenko O."/>
            <person name="Robertson E.K."/>
            <person name="Larsson T."/>
            <person name="Maumus F."/>
            <person name="Osuna-Cruz C.M."/>
            <person name="Vancaester E."/>
            <person name="Stenow R."/>
            <person name="Vandepoele K."/>
            <person name="Ploug H."/>
            <person name="Bruchert V."/>
            <person name="Godhe A."/>
            <person name="Topel M."/>
        </authorList>
    </citation>
    <scope>NUCLEOTIDE SEQUENCE</scope>
    <source>
        <strain evidence="2">R05AC</strain>
    </source>
</reference>
<evidence type="ECO:0000313" key="3">
    <source>
        <dbReference type="Proteomes" id="UP001224775"/>
    </source>
</evidence>
<dbReference type="AlphaFoldDB" id="A0AAD9D8B0"/>
<organism evidence="2 3">
    <name type="scientific">Skeletonema marinoi</name>
    <dbReference type="NCBI Taxonomy" id="267567"/>
    <lineage>
        <taxon>Eukaryota</taxon>
        <taxon>Sar</taxon>
        <taxon>Stramenopiles</taxon>
        <taxon>Ochrophyta</taxon>
        <taxon>Bacillariophyta</taxon>
        <taxon>Coscinodiscophyceae</taxon>
        <taxon>Thalassiosirophycidae</taxon>
        <taxon>Thalassiosirales</taxon>
        <taxon>Skeletonemataceae</taxon>
        <taxon>Skeletonema</taxon>
        <taxon>Skeletonema marinoi-dohrnii complex</taxon>
    </lineage>
</organism>
<evidence type="ECO:0000313" key="2">
    <source>
        <dbReference type="EMBL" id="KAK1736530.1"/>
    </source>
</evidence>
<gene>
    <name evidence="2" type="ORF">QTG54_012552</name>
</gene>
<dbReference type="EMBL" id="JATAAI010000028">
    <property type="protein sequence ID" value="KAK1736530.1"/>
    <property type="molecule type" value="Genomic_DNA"/>
</dbReference>
<keyword evidence="3" id="KW-1185">Reference proteome</keyword>
<name>A0AAD9D8B0_9STRA</name>
<dbReference type="Proteomes" id="UP001224775">
    <property type="component" value="Unassembled WGS sequence"/>
</dbReference>
<proteinExistence type="predicted"/>
<evidence type="ECO:0000256" key="1">
    <source>
        <dbReference type="SAM" id="Phobius"/>
    </source>
</evidence>
<keyword evidence="1" id="KW-0472">Membrane</keyword>
<sequence>MKYGSTVIDYMIGGGIAGALFKGSAVRTPTGARLDASIMGNYSASSVSTAMKGKPLSGILPGAALGLLAGVTIVTMDMHKL</sequence>
<protein>
    <submittedName>
        <fullName evidence="2">Uncharacterized protein</fullName>
    </submittedName>
</protein>
<accession>A0AAD9D8B0</accession>
<comment type="caution">
    <text evidence="2">The sequence shown here is derived from an EMBL/GenBank/DDBJ whole genome shotgun (WGS) entry which is preliminary data.</text>
</comment>
<feature type="transmembrane region" description="Helical" evidence="1">
    <location>
        <begin position="56"/>
        <end position="76"/>
    </location>
</feature>
<keyword evidence="1" id="KW-0812">Transmembrane</keyword>
<keyword evidence="1" id="KW-1133">Transmembrane helix</keyword>